<evidence type="ECO:0000313" key="3">
    <source>
        <dbReference type="Proteomes" id="UP000027265"/>
    </source>
</evidence>
<dbReference type="InParanoid" id="A0A067PQ01"/>
<sequence length="51" mass="5880">MRAVYRGDIKTHSRWSFWVMVAVVVGGPLLPRDRLTGLWLKGEMPAWNPID</sequence>
<dbReference type="OrthoDB" id="10540288at2759"/>
<keyword evidence="1" id="KW-0812">Transmembrane</keyword>
<protein>
    <submittedName>
        <fullName evidence="2">Uncharacterized protein</fullName>
    </submittedName>
</protein>
<keyword evidence="1" id="KW-0472">Membrane</keyword>
<dbReference type="HOGENOM" id="CLU_3106693_0_0_1"/>
<organism evidence="2 3">
    <name type="scientific">Jaapia argillacea MUCL 33604</name>
    <dbReference type="NCBI Taxonomy" id="933084"/>
    <lineage>
        <taxon>Eukaryota</taxon>
        <taxon>Fungi</taxon>
        <taxon>Dikarya</taxon>
        <taxon>Basidiomycota</taxon>
        <taxon>Agaricomycotina</taxon>
        <taxon>Agaricomycetes</taxon>
        <taxon>Agaricomycetidae</taxon>
        <taxon>Jaapiales</taxon>
        <taxon>Jaapiaceae</taxon>
        <taxon>Jaapia</taxon>
    </lineage>
</organism>
<accession>A0A067PQ01</accession>
<reference evidence="3" key="1">
    <citation type="journal article" date="2014" name="Proc. Natl. Acad. Sci. U.S.A.">
        <title>Extensive sampling of basidiomycete genomes demonstrates inadequacy of the white-rot/brown-rot paradigm for wood decay fungi.</title>
        <authorList>
            <person name="Riley R."/>
            <person name="Salamov A.A."/>
            <person name="Brown D.W."/>
            <person name="Nagy L.G."/>
            <person name="Floudas D."/>
            <person name="Held B.W."/>
            <person name="Levasseur A."/>
            <person name="Lombard V."/>
            <person name="Morin E."/>
            <person name="Otillar R."/>
            <person name="Lindquist E.A."/>
            <person name="Sun H."/>
            <person name="LaButti K.M."/>
            <person name="Schmutz J."/>
            <person name="Jabbour D."/>
            <person name="Luo H."/>
            <person name="Baker S.E."/>
            <person name="Pisabarro A.G."/>
            <person name="Walton J.D."/>
            <person name="Blanchette R.A."/>
            <person name="Henrissat B."/>
            <person name="Martin F."/>
            <person name="Cullen D."/>
            <person name="Hibbett D.S."/>
            <person name="Grigoriev I.V."/>
        </authorList>
    </citation>
    <scope>NUCLEOTIDE SEQUENCE [LARGE SCALE GENOMIC DNA]</scope>
    <source>
        <strain evidence="3">MUCL 33604</strain>
    </source>
</reference>
<feature type="transmembrane region" description="Helical" evidence="1">
    <location>
        <begin position="15"/>
        <end position="31"/>
    </location>
</feature>
<keyword evidence="1" id="KW-1133">Transmembrane helix</keyword>
<gene>
    <name evidence="2" type="ORF">JAAARDRAFT_59090</name>
</gene>
<dbReference type="AlphaFoldDB" id="A0A067PQ01"/>
<keyword evidence="3" id="KW-1185">Reference proteome</keyword>
<name>A0A067PQ01_9AGAM</name>
<evidence type="ECO:0000256" key="1">
    <source>
        <dbReference type="SAM" id="Phobius"/>
    </source>
</evidence>
<dbReference type="Proteomes" id="UP000027265">
    <property type="component" value="Unassembled WGS sequence"/>
</dbReference>
<evidence type="ECO:0000313" key="2">
    <source>
        <dbReference type="EMBL" id="KDQ56864.1"/>
    </source>
</evidence>
<proteinExistence type="predicted"/>
<dbReference type="EMBL" id="KL197721">
    <property type="protein sequence ID" value="KDQ56864.1"/>
    <property type="molecule type" value="Genomic_DNA"/>
</dbReference>